<evidence type="ECO:0000313" key="3">
    <source>
        <dbReference type="EMBL" id="SHE93198.1"/>
    </source>
</evidence>
<protein>
    <submittedName>
        <fullName evidence="3">Uncharacterized protein</fullName>
    </submittedName>
</protein>
<keyword evidence="2" id="KW-0472">Membrane</keyword>
<keyword evidence="2" id="KW-0812">Transmembrane</keyword>
<reference evidence="3 4" key="1">
    <citation type="submission" date="2016-11" db="EMBL/GenBank/DDBJ databases">
        <authorList>
            <person name="Jaros S."/>
            <person name="Januszkiewicz K."/>
            <person name="Wedrychowicz H."/>
        </authorList>
    </citation>
    <scope>NUCLEOTIDE SEQUENCE [LARGE SCALE GENOMIC DNA]</scope>
    <source>
        <strain evidence="3 4">DSM 25661</strain>
    </source>
</reference>
<proteinExistence type="predicted"/>
<evidence type="ECO:0000256" key="2">
    <source>
        <dbReference type="SAM" id="Phobius"/>
    </source>
</evidence>
<dbReference type="Proteomes" id="UP000184462">
    <property type="component" value="Unassembled WGS sequence"/>
</dbReference>
<keyword evidence="2" id="KW-1133">Transmembrane helix</keyword>
<feature type="region of interest" description="Disordered" evidence="1">
    <location>
        <begin position="31"/>
        <end position="57"/>
    </location>
</feature>
<dbReference type="AlphaFoldDB" id="A0A1M4XII1"/>
<name>A0A1M4XII1_9FLAO</name>
<dbReference type="STRING" id="1155689.SAMN05444278_10923"/>
<feature type="transmembrane region" description="Helical" evidence="2">
    <location>
        <begin position="12"/>
        <end position="29"/>
    </location>
</feature>
<keyword evidence="4" id="KW-1185">Reference proteome</keyword>
<dbReference type="OrthoDB" id="1164733at2"/>
<sequence length="57" mass="6659">MFSELSPEMQMVAVIIGLAVLFILVMLNHKRNQQKRQSRKDKAFGKSVSERRKNKKL</sequence>
<accession>A0A1M4XII1</accession>
<organism evidence="3 4">
    <name type="scientific">Psychroflexus salarius</name>
    <dbReference type="NCBI Taxonomy" id="1155689"/>
    <lineage>
        <taxon>Bacteria</taxon>
        <taxon>Pseudomonadati</taxon>
        <taxon>Bacteroidota</taxon>
        <taxon>Flavobacteriia</taxon>
        <taxon>Flavobacteriales</taxon>
        <taxon>Flavobacteriaceae</taxon>
        <taxon>Psychroflexus</taxon>
    </lineage>
</organism>
<dbReference type="EMBL" id="FQTW01000009">
    <property type="protein sequence ID" value="SHE93198.1"/>
    <property type="molecule type" value="Genomic_DNA"/>
</dbReference>
<evidence type="ECO:0000313" key="4">
    <source>
        <dbReference type="Proteomes" id="UP000184462"/>
    </source>
</evidence>
<evidence type="ECO:0000256" key="1">
    <source>
        <dbReference type="SAM" id="MobiDB-lite"/>
    </source>
</evidence>
<feature type="compositionally biased region" description="Basic and acidic residues" evidence="1">
    <location>
        <begin position="40"/>
        <end position="51"/>
    </location>
</feature>
<gene>
    <name evidence="3" type="ORF">SAMN05444278_10923</name>
</gene>
<dbReference type="RefSeq" id="WP_159432035.1">
    <property type="nucleotide sequence ID" value="NZ_FQTW01000009.1"/>
</dbReference>